<evidence type="ECO:0000313" key="2">
    <source>
        <dbReference type="Proteomes" id="UP000253345"/>
    </source>
</evidence>
<accession>A0A368YN33</accession>
<organism evidence="1 2">
    <name type="scientific">Paracoccus lutimaris</name>
    <dbReference type="NCBI Taxonomy" id="1490030"/>
    <lineage>
        <taxon>Bacteria</taxon>
        <taxon>Pseudomonadati</taxon>
        <taxon>Pseudomonadota</taxon>
        <taxon>Alphaproteobacteria</taxon>
        <taxon>Rhodobacterales</taxon>
        <taxon>Paracoccaceae</taxon>
        <taxon>Paracoccus</taxon>
    </lineage>
</organism>
<dbReference type="AlphaFoldDB" id="A0A368YN33"/>
<comment type="caution">
    <text evidence="1">The sequence shown here is derived from an EMBL/GenBank/DDBJ whole genome shotgun (WGS) entry which is preliminary data.</text>
</comment>
<evidence type="ECO:0000313" key="1">
    <source>
        <dbReference type="EMBL" id="RCW81019.1"/>
    </source>
</evidence>
<keyword evidence="2" id="KW-1185">Reference proteome</keyword>
<gene>
    <name evidence="1" type="ORF">DFP89_11623</name>
</gene>
<proteinExistence type="predicted"/>
<name>A0A368YN33_9RHOB</name>
<dbReference type="Proteomes" id="UP000253345">
    <property type="component" value="Unassembled WGS sequence"/>
</dbReference>
<sequence>MLPITNQVQTRGSPVPVQPTRAVEATAQISASAQLDIPPVDEADAAADTFQRGRDDIDRTHDAQSVAALRQRMRQARQSAIDADSPQDRAVFRAKVIRFLQSIYRDDVSFQRALQRGTIVIRAVEDMPEPDLRPEIAYAIYRQGAMQTGQTAIELSSPRRARGAQLGVGASDFVAWWPK</sequence>
<reference evidence="1 2" key="1">
    <citation type="submission" date="2018-07" db="EMBL/GenBank/DDBJ databases">
        <title>Genomic Encyclopedia of Type Strains, Phase III (KMG-III): the genomes of soil and plant-associated and newly described type strains.</title>
        <authorList>
            <person name="Whitman W."/>
        </authorList>
    </citation>
    <scope>NUCLEOTIDE SEQUENCE [LARGE SCALE GENOMIC DNA]</scope>
    <source>
        <strain evidence="1 2">CECT 8525</strain>
    </source>
</reference>
<dbReference type="EMBL" id="QPJL01000016">
    <property type="protein sequence ID" value="RCW81019.1"/>
    <property type="molecule type" value="Genomic_DNA"/>
</dbReference>
<protein>
    <submittedName>
        <fullName evidence="1">Uncharacterized protein</fullName>
    </submittedName>
</protein>